<accession>A0AAU9M297</accession>
<dbReference type="PANTHER" id="PTHR34121:SF7">
    <property type="match status" value="1"/>
</dbReference>
<dbReference type="AlphaFoldDB" id="A0AAU9M297"/>
<proteinExistence type="predicted"/>
<organism evidence="2 3">
    <name type="scientific">Lactuca virosa</name>
    <dbReference type="NCBI Taxonomy" id="75947"/>
    <lineage>
        <taxon>Eukaryota</taxon>
        <taxon>Viridiplantae</taxon>
        <taxon>Streptophyta</taxon>
        <taxon>Embryophyta</taxon>
        <taxon>Tracheophyta</taxon>
        <taxon>Spermatophyta</taxon>
        <taxon>Magnoliopsida</taxon>
        <taxon>eudicotyledons</taxon>
        <taxon>Gunneridae</taxon>
        <taxon>Pentapetalae</taxon>
        <taxon>asterids</taxon>
        <taxon>campanulids</taxon>
        <taxon>Asterales</taxon>
        <taxon>Asteraceae</taxon>
        <taxon>Cichorioideae</taxon>
        <taxon>Cichorieae</taxon>
        <taxon>Lactucinae</taxon>
        <taxon>Lactuca</taxon>
    </lineage>
</organism>
<keyword evidence="1" id="KW-0175">Coiled coil</keyword>
<dbReference type="Gene3D" id="1.25.40.790">
    <property type="match status" value="1"/>
</dbReference>
<sequence length="326" mass="37565">MASNSIPSNSPPGFSSVLHKSPFTIITSATTQQPLTTVLIGKTNNIEFKGYRLSQKQQKEEALSFRVAKTSEVTQIEKELGAEINELEKQRDKLESELKKVNNLLAVANGRLQNDTEEREHFDYANNQLLVHFKSKVGMSWSRYNLRVEADTCNAFVEFLEAAWDFQYSFMEEKEKKVNDELETHEEYFINVARGLLSAYKHEKAIDPHEEFLQDNEQRKSLEHAYLAAKTKDAEEKKTSFNPRPYYLRLFIDWLLDLSTLDPVFEGANFQLLTALATSFHTLQPLKVPAFRNPDLKFHNIPTIKTALHHREPPTHCNINRTGDSF</sequence>
<evidence type="ECO:0000256" key="1">
    <source>
        <dbReference type="SAM" id="Coils"/>
    </source>
</evidence>
<dbReference type="EMBL" id="CAKMRJ010000002">
    <property type="protein sequence ID" value="CAH1416100.1"/>
    <property type="molecule type" value="Genomic_DNA"/>
</dbReference>
<gene>
    <name evidence="2" type="ORF">LVIROSA_LOCUS3888</name>
</gene>
<feature type="coiled-coil region" evidence="1">
    <location>
        <begin position="73"/>
        <end position="111"/>
    </location>
</feature>
<reference evidence="2 3" key="1">
    <citation type="submission" date="2022-01" db="EMBL/GenBank/DDBJ databases">
        <authorList>
            <person name="Xiong W."/>
            <person name="Schranz E."/>
        </authorList>
    </citation>
    <scope>NUCLEOTIDE SEQUENCE [LARGE SCALE GENOMIC DNA]</scope>
</reference>
<comment type="caution">
    <text evidence="2">The sequence shown here is derived from an EMBL/GenBank/DDBJ whole genome shotgun (WGS) entry which is preliminary data.</text>
</comment>
<name>A0AAU9M297_9ASTR</name>
<keyword evidence="3" id="KW-1185">Reference proteome</keyword>
<evidence type="ECO:0000313" key="3">
    <source>
        <dbReference type="Proteomes" id="UP001157418"/>
    </source>
</evidence>
<dbReference type="Proteomes" id="UP001157418">
    <property type="component" value="Unassembled WGS sequence"/>
</dbReference>
<evidence type="ECO:0000313" key="2">
    <source>
        <dbReference type="EMBL" id="CAH1416100.1"/>
    </source>
</evidence>
<protein>
    <submittedName>
        <fullName evidence="2">Uncharacterized protein</fullName>
    </submittedName>
</protein>
<dbReference type="PANTHER" id="PTHR34121">
    <property type="entry name" value="MYOSIN-11"/>
    <property type="match status" value="1"/>
</dbReference>